<name>A0A3G5A639_9VIRU</name>
<gene>
    <name evidence="2" type="ORF">Harvfovirus11_11</name>
</gene>
<reference evidence="2" key="1">
    <citation type="submission" date="2018-10" db="EMBL/GenBank/DDBJ databases">
        <title>Hidden diversity of soil giant viruses.</title>
        <authorList>
            <person name="Schulz F."/>
            <person name="Alteio L."/>
            <person name="Goudeau D."/>
            <person name="Ryan E.M."/>
            <person name="Malmstrom R.R."/>
            <person name="Blanchard J."/>
            <person name="Woyke T."/>
        </authorList>
    </citation>
    <scope>NUCLEOTIDE SEQUENCE</scope>
    <source>
        <strain evidence="2">HAV1</strain>
    </source>
</reference>
<keyword evidence="1" id="KW-0175">Coiled coil</keyword>
<organism evidence="2">
    <name type="scientific">Harvfovirus sp</name>
    <dbReference type="NCBI Taxonomy" id="2487768"/>
    <lineage>
        <taxon>Viruses</taxon>
        <taxon>Varidnaviria</taxon>
        <taxon>Bamfordvirae</taxon>
        <taxon>Nucleocytoviricota</taxon>
        <taxon>Megaviricetes</taxon>
        <taxon>Imitervirales</taxon>
        <taxon>Mimiviridae</taxon>
        <taxon>Klosneuvirinae</taxon>
    </lineage>
</organism>
<protein>
    <submittedName>
        <fullName evidence="2">Uncharacterized protein</fullName>
    </submittedName>
</protein>
<accession>A0A3G5A639</accession>
<sequence>MYINKIDDLLDKIIDDFYNNVIITDTRMKDILNEVNFVKYQREINGILIDYIKTINLKEIRELVKNEDTVQIIINIIKRYVAIYLFLTIGAFYKGKEDTFINNIVEFTKNQPSYNFKIENFFNSENNAAVIKYYRLINNIITVVNTDASKISSFGQKPEFKDTVDLLNSLGQEYVDHYFRLEYINNNVNDQAYSIIKTIIILLIYKKTEKENVFRILESIENEQGDYIFIDIVVPRKQHINFETIENLLSKKDLAKGLAHEFWNFIMDQEENIRLFDINPDEKILRLINSKIVVPVSDEFLMFHKDSEKYDKITTTDTTKVKKKEDTKIRYIVTKIDRVSEYYSDAVKKDPKLKVEVKKLFHNPLMDRKAVLYNNNEEIKIINKLLNLGRRSIEHNEYYNDLIHYRQYPYINFKDFKDYGFSIIFDQTIDIVRLCSFEFLETEHRERNTIQLRVGSETQTINIVGFIIPSNVRSLGCLKVRDITSIRTLDPENKNGYDLTLKYLQQSNLNSIKHKSSVFWLFDLTSDKVMMETYEQFAKLNNQEQTKYIISKLYDDILYEAYYEIITKINTFKQIPFHTAYKIIGSVEKRSIAIPRNSDLYNKLEEKIFYEKYEQVEPRYDENEDIFYGLSGSVIKLERVPDRKPPPIQTIRIDIAQITQKERNIEYEEVLGLCQHNITWEYITSLRKRDPNRYGDLLYAFIEQYVVENNEKEFICRSCGFQLNIKRYITDGVFDDDTERFITFSTPMEVPLEDIPEYEKYTAAIRNIDKLIEKIASIANIPYFLGTSPNIKWRRKAVVKDTIDIIMMHNNIMKKNFKERNLAATKLYGISRELSNLFVFDLDNNIFVYTSKEKDYFKNIKHNNVIAYIIILMVLEINNSHVTFMSGDKKGLCNFSIFEKVNNLLFEGLKIRKNKVGDLTEIKRYKIFAYILYIISCMSTKYNIWHYEYIEEPKSGKQAKQLAAAKLLTIAAPSTGKAKKKTFDPKIQKIIIHTVVDVLNSILEVSGQKDVHRLYEIIATKFYRKIRDTFANQTLINMFKSDDTSSMSLERKDFIFTKPQNIILSGKYVPAPYDAPYYTKCKAARYIVPSRSEQFIHYFHINNITNCPTGEFHNWVLVPGTKKFTCTRCKTSIDAPYDETLSKEIRRVFKYVSLQELALKYCHDGTLHNYIYSDEKTCSVCNKCKMAENYAFTHEELDKLELNVTKYKNQAKIESEKQFKSRELRDLNEQTYESKVIEKLIEHYKRDNTTEDSFKFIDQYLNNIQSIIGEQTEISNANILLKDNLYIIDHDHLGYPLDKPIVISDRDNRISYKSNHPFFKTDVIFYTSHKVGKLDVFYDAITHILLGYRESSKDYVLSKKTDKKIKLNYSIANKLKLMGYSSHYINIKEKYERSETDVRDMVGEKAAIDKDELAKEVLTDIVRKRILNLKKILNYFQRAIYRIKNNVSIETKLEKLDQPRNEPKGPGFRDFRQDIVEEIDPLTTLLQQYQKKLLNVKIEDDNKHHKIFKHWKAIVNNLFAESLTDVIINISETRLLNAEEVSRYDMNGNLLLYYIVTEIDKLIHFNTNKVVKTNVIMFMIDFINLVFNIFNTDELYNMYDIKRFMYIVNTHGYLYDIEQKGHGLEDTQGIYQEYKDPDEVESEEHIEAVEEAEEEAQALDVDMSYDTLLDYETQLDDWDPQFYEIIEG</sequence>
<dbReference type="EMBL" id="MK072253">
    <property type="protein sequence ID" value="AYV80949.1"/>
    <property type="molecule type" value="Genomic_DNA"/>
</dbReference>
<evidence type="ECO:0000313" key="2">
    <source>
        <dbReference type="EMBL" id="AYV80949.1"/>
    </source>
</evidence>
<evidence type="ECO:0000256" key="1">
    <source>
        <dbReference type="SAM" id="Coils"/>
    </source>
</evidence>
<proteinExistence type="predicted"/>
<feature type="coiled-coil region" evidence="1">
    <location>
        <begin position="1190"/>
        <end position="1230"/>
    </location>
</feature>